<dbReference type="GO" id="GO:1990904">
    <property type="term" value="C:ribonucleoprotein complex"/>
    <property type="evidence" value="ECO:0007669"/>
    <property type="project" value="UniProtKB-KW"/>
</dbReference>
<dbReference type="GO" id="GO:0006412">
    <property type="term" value="P:translation"/>
    <property type="evidence" value="ECO:0007669"/>
    <property type="project" value="UniProtKB-UniRule"/>
</dbReference>
<dbReference type="InterPro" id="IPR012677">
    <property type="entry name" value="Nucleotide-bd_a/b_plait_sf"/>
</dbReference>
<keyword evidence="2 4" id="KW-0689">Ribosomal protein</keyword>
<evidence type="ECO:0000313" key="6">
    <source>
        <dbReference type="Proteomes" id="UP000778951"/>
    </source>
</evidence>
<keyword evidence="4" id="KW-0699">rRNA-binding</keyword>
<dbReference type="Pfam" id="PF00276">
    <property type="entry name" value="Ribosomal_L23"/>
    <property type="match status" value="1"/>
</dbReference>
<comment type="function">
    <text evidence="4">One of the early assembly proteins it binds 23S rRNA. One of the proteins that surrounds the polypeptide exit tunnel on the outside of the ribosome. Forms the main docking site for trigger factor binding to the ribosome.</text>
</comment>
<reference evidence="5" key="1">
    <citation type="submission" date="2020-03" db="EMBL/GenBank/DDBJ databases">
        <title>Spirochaetal bacteria isolated from arthropods constitute a novel genus Entomospira genus novum within the order Spirochaetales.</title>
        <authorList>
            <person name="Grana-Miraglia L."/>
            <person name="Sikutova S."/>
            <person name="Fingerle V."/>
            <person name="Sing A."/>
            <person name="Castillo-Ramirez S."/>
            <person name="Margos G."/>
            <person name="Rudolf I."/>
        </authorList>
    </citation>
    <scope>NUCLEOTIDE SEQUENCE</scope>
    <source>
        <strain evidence="5">BR149</strain>
    </source>
</reference>
<gene>
    <name evidence="4 5" type="primary">rplW</name>
    <name evidence="5" type="ORF">HCT48_06895</name>
</gene>
<evidence type="ECO:0000256" key="2">
    <source>
        <dbReference type="ARBA" id="ARBA00022980"/>
    </source>
</evidence>
<dbReference type="SUPFAM" id="SSF54189">
    <property type="entry name" value="Ribosomal proteins S24e, L23 and L15e"/>
    <property type="match status" value="1"/>
</dbReference>
<keyword evidence="3 4" id="KW-0687">Ribonucleoprotein</keyword>
<sequence>MKADEILIRPILSEKSSLLREAKNKTYVFQVAKQSNKIEIMKAVKTMFNIEPLSCSIVNVRGKKRANIPYRGSVKRGHGKTASWKKAYVVLPEGKTIAELEA</sequence>
<dbReference type="GO" id="GO:0003735">
    <property type="term" value="F:structural constituent of ribosome"/>
    <property type="evidence" value="ECO:0007669"/>
    <property type="project" value="InterPro"/>
</dbReference>
<protein>
    <recommendedName>
        <fullName evidence="4">Large ribosomal subunit protein uL23</fullName>
    </recommendedName>
</protein>
<dbReference type="InterPro" id="IPR012678">
    <property type="entry name" value="Ribosomal_uL23/eL15/eS24_sf"/>
</dbReference>
<dbReference type="Gene3D" id="3.30.70.330">
    <property type="match status" value="1"/>
</dbReference>
<evidence type="ECO:0000256" key="4">
    <source>
        <dbReference type="HAMAP-Rule" id="MF_01369"/>
    </source>
</evidence>
<dbReference type="AlphaFoldDB" id="A0A968GHH4"/>
<comment type="caution">
    <text evidence="5">The sequence shown here is derived from an EMBL/GenBank/DDBJ whole genome shotgun (WGS) entry which is preliminary data.</text>
</comment>
<dbReference type="HAMAP" id="MF_01369_B">
    <property type="entry name" value="Ribosomal_uL23_B"/>
    <property type="match status" value="1"/>
</dbReference>
<proteinExistence type="inferred from homology"/>
<keyword evidence="4" id="KW-0694">RNA-binding</keyword>
<dbReference type="RefSeq" id="WP_167695999.1">
    <property type="nucleotide sequence ID" value="NZ_CP118181.1"/>
</dbReference>
<comment type="subunit">
    <text evidence="4">Part of the 50S ribosomal subunit. Contacts protein L29, and trigger factor when it is bound to the ribosome.</text>
</comment>
<comment type="similarity">
    <text evidence="1 4">Belongs to the universal ribosomal protein uL23 family.</text>
</comment>
<dbReference type="GO" id="GO:0019843">
    <property type="term" value="F:rRNA binding"/>
    <property type="evidence" value="ECO:0007669"/>
    <property type="project" value="UniProtKB-UniRule"/>
</dbReference>
<dbReference type="EMBL" id="JAATLM010000001">
    <property type="protein sequence ID" value="NIZ69931.1"/>
    <property type="molecule type" value="Genomic_DNA"/>
</dbReference>
<dbReference type="GO" id="GO:0005840">
    <property type="term" value="C:ribosome"/>
    <property type="evidence" value="ECO:0007669"/>
    <property type="project" value="UniProtKB-KW"/>
</dbReference>
<evidence type="ECO:0000313" key="5">
    <source>
        <dbReference type="EMBL" id="NIZ69931.1"/>
    </source>
</evidence>
<dbReference type="NCBIfam" id="NF004363">
    <property type="entry name" value="PRK05738.2-4"/>
    <property type="match status" value="1"/>
</dbReference>
<evidence type="ECO:0000256" key="1">
    <source>
        <dbReference type="ARBA" id="ARBA00006700"/>
    </source>
</evidence>
<evidence type="ECO:0000256" key="3">
    <source>
        <dbReference type="ARBA" id="ARBA00023274"/>
    </source>
</evidence>
<dbReference type="Proteomes" id="UP000778951">
    <property type="component" value="Unassembled WGS sequence"/>
</dbReference>
<accession>A0A968GHH4</accession>
<organism evidence="5 6">
    <name type="scientific">Entomospira culicis</name>
    <dbReference type="NCBI Taxonomy" id="2719989"/>
    <lineage>
        <taxon>Bacteria</taxon>
        <taxon>Pseudomonadati</taxon>
        <taxon>Spirochaetota</taxon>
        <taxon>Spirochaetia</taxon>
        <taxon>Spirochaetales</taxon>
        <taxon>Spirochaetaceae</taxon>
        <taxon>Entomospira</taxon>
    </lineage>
</organism>
<name>A0A968GHH4_9SPIO</name>
<keyword evidence="6" id="KW-1185">Reference proteome</keyword>
<dbReference type="InterPro" id="IPR013025">
    <property type="entry name" value="Ribosomal_uL23-like"/>
</dbReference>